<evidence type="ECO:0000259" key="3">
    <source>
        <dbReference type="Pfam" id="PF00196"/>
    </source>
</evidence>
<dbReference type="PATRIC" id="fig|1398.25.peg.1518"/>
<evidence type="ECO:0000256" key="2">
    <source>
        <dbReference type="ARBA" id="ARBA00023163"/>
    </source>
</evidence>
<organism evidence="4 5">
    <name type="scientific">Heyndrickxia coagulans</name>
    <name type="common">Weizmannia coagulans</name>
    <dbReference type="NCBI Taxonomy" id="1398"/>
    <lineage>
        <taxon>Bacteria</taxon>
        <taxon>Bacillati</taxon>
        <taxon>Bacillota</taxon>
        <taxon>Bacilli</taxon>
        <taxon>Bacillales</taxon>
        <taxon>Bacillaceae</taxon>
        <taxon>Heyndrickxia</taxon>
    </lineage>
</organism>
<dbReference type="InterPro" id="IPR036388">
    <property type="entry name" value="WH-like_DNA-bd_sf"/>
</dbReference>
<evidence type="ECO:0000313" key="4">
    <source>
        <dbReference type="EMBL" id="KYC72305.1"/>
    </source>
</evidence>
<protein>
    <recommendedName>
        <fullName evidence="3">HTH luxR-type domain-containing protein</fullName>
    </recommendedName>
</protein>
<dbReference type="GO" id="GO:0006355">
    <property type="term" value="P:regulation of DNA-templated transcription"/>
    <property type="evidence" value="ECO:0007669"/>
    <property type="project" value="InterPro"/>
</dbReference>
<dbReference type="Proteomes" id="UP000075304">
    <property type="component" value="Unassembled WGS sequence"/>
</dbReference>
<keyword evidence="2" id="KW-0804">Transcription</keyword>
<dbReference type="Gene3D" id="1.10.10.10">
    <property type="entry name" value="Winged helix-like DNA-binding domain superfamily/Winged helix DNA-binding domain"/>
    <property type="match status" value="1"/>
</dbReference>
<accession>A0A150KHK5</accession>
<sequence>MNKKEISAALKDYHWMINEIQRQRKMLENQVGGNLTAQYGEESAMPKAKGVNSDPIFREVIRREKKSKWIARIEKKVLFIQEHVDCVRGERERAVLECLLDGMSVIAISRHMGLSERNIRAIRANIVDTMYENAGNAGFAGNAEIAG</sequence>
<dbReference type="AlphaFoldDB" id="A0A150KHK5"/>
<dbReference type="Pfam" id="PF00196">
    <property type="entry name" value="GerE"/>
    <property type="match status" value="1"/>
</dbReference>
<proteinExistence type="predicted"/>
<name>A0A150KHK5_HEYCO</name>
<gene>
    <name evidence="4" type="ORF">B4099_3667</name>
</gene>
<evidence type="ECO:0000313" key="5">
    <source>
        <dbReference type="Proteomes" id="UP000075304"/>
    </source>
</evidence>
<evidence type="ECO:0000256" key="1">
    <source>
        <dbReference type="ARBA" id="ARBA00023015"/>
    </source>
</evidence>
<keyword evidence="1" id="KW-0805">Transcription regulation</keyword>
<dbReference type="EMBL" id="LQYI01000021">
    <property type="protein sequence ID" value="KYC72305.1"/>
    <property type="molecule type" value="Genomic_DNA"/>
</dbReference>
<dbReference type="GO" id="GO:0003677">
    <property type="term" value="F:DNA binding"/>
    <property type="evidence" value="ECO:0007669"/>
    <property type="project" value="InterPro"/>
</dbReference>
<dbReference type="SUPFAM" id="SSF46894">
    <property type="entry name" value="C-terminal effector domain of the bipartite response regulators"/>
    <property type="match status" value="1"/>
</dbReference>
<comment type="caution">
    <text evidence="4">The sequence shown here is derived from an EMBL/GenBank/DDBJ whole genome shotgun (WGS) entry which is preliminary data.</text>
</comment>
<reference evidence="4 5" key="1">
    <citation type="submission" date="2016-01" db="EMBL/GenBank/DDBJ databases">
        <title>Genome Sequences of Twelve Sporeforming Bacillus Species Isolated from Foods.</title>
        <authorList>
            <person name="Berendsen E.M."/>
            <person name="Wells-Bennik M.H."/>
            <person name="Krawcyk A.O."/>
            <person name="De Jong A."/>
            <person name="Holsappel S."/>
            <person name="Eijlander R.T."/>
            <person name="Kuipers O.P."/>
        </authorList>
    </citation>
    <scope>NUCLEOTIDE SEQUENCE [LARGE SCALE GENOMIC DNA]</scope>
    <source>
        <strain evidence="4 5">B4099</strain>
    </source>
</reference>
<dbReference type="InterPro" id="IPR000792">
    <property type="entry name" value="Tscrpt_reg_LuxR_C"/>
</dbReference>
<dbReference type="InterPro" id="IPR016032">
    <property type="entry name" value="Sig_transdc_resp-reg_C-effctor"/>
</dbReference>
<dbReference type="RefSeq" id="WP_061574384.1">
    <property type="nucleotide sequence ID" value="NZ_LQYI01000021.1"/>
</dbReference>
<feature type="domain" description="HTH luxR-type" evidence="3">
    <location>
        <begin position="90"/>
        <end position="127"/>
    </location>
</feature>